<comment type="caution">
    <text evidence="1">The sequence shown here is derived from an EMBL/GenBank/DDBJ whole genome shotgun (WGS) entry which is preliminary data.</text>
</comment>
<organism evidence="1 2">
    <name type="scientific">Rhizopogon vesiculosus</name>
    <dbReference type="NCBI Taxonomy" id="180088"/>
    <lineage>
        <taxon>Eukaryota</taxon>
        <taxon>Fungi</taxon>
        <taxon>Dikarya</taxon>
        <taxon>Basidiomycota</taxon>
        <taxon>Agaricomycotina</taxon>
        <taxon>Agaricomycetes</taxon>
        <taxon>Agaricomycetidae</taxon>
        <taxon>Boletales</taxon>
        <taxon>Suillineae</taxon>
        <taxon>Rhizopogonaceae</taxon>
        <taxon>Rhizopogon</taxon>
    </lineage>
</organism>
<dbReference type="Proteomes" id="UP000183567">
    <property type="component" value="Unassembled WGS sequence"/>
</dbReference>
<evidence type="ECO:0000313" key="1">
    <source>
        <dbReference type="EMBL" id="OJA10177.1"/>
    </source>
</evidence>
<gene>
    <name evidence="1" type="ORF">AZE42_01836</name>
</gene>
<accession>A0A1J8Q956</accession>
<dbReference type="AlphaFoldDB" id="A0A1J8Q956"/>
<keyword evidence="2" id="KW-1185">Reference proteome</keyword>
<dbReference type="EMBL" id="LVVM01005572">
    <property type="protein sequence ID" value="OJA10177.1"/>
    <property type="molecule type" value="Genomic_DNA"/>
</dbReference>
<name>A0A1J8Q956_9AGAM</name>
<sequence>MGLEEPRLGMEKYLDAITRKAA</sequence>
<reference evidence="1 2" key="1">
    <citation type="submission" date="2016-03" db="EMBL/GenBank/DDBJ databases">
        <title>Comparative genomics of the ectomycorrhizal sister species Rhizopogon vinicolor and Rhizopogon vesiculosus (Basidiomycota: Boletales) reveals a divergence of the mating type B locus.</title>
        <authorList>
            <person name="Mujic A.B."/>
            <person name="Kuo A."/>
            <person name="Tritt A."/>
            <person name="Lipzen A."/>
            <person name="Chen C."/>
            <person name="Johnson J."/>
            <person name="Sharma A."/>
            <person name="Barry K."/>
            <person name="Grigoriev I.V."/>
            <person name="Spatafora J.W."/>
        </authorList>
    </citation>
    <scope>NUCLEOTIDE SEQUENCE [LARGE SCALE GENOMIC DNA]</scope>
    <source>
        <strain evidence="1 2">AM-OR11-056</strain>
    </source>
</reference>
<evidence type="ECO:0000313" key="2">
    <source>
        <dbReference type="Proteomes" id="UP000183567"/>
    </source>
</evidence>
<protein>
    <submittedName>
        <fullName evidence="1">Uncharacterized protein</fullName>
    </submittedName>
</protein>
<proteinExistence type="predicted"/>